<dbReference type="Gene3D" id="1.10.287.370">
    <property type="match status" value="1"/>
</dbReference>
<reference evidence="4 5" key="1">
    <citation type="submission" date="2016-07" db="EMBL/GenBank/DDBJ databases">
        <title>Pervasive Adenine N6-methylation of Active Genes in Fungi.</title>
        <authorList>
            <consortium name="DOE Joint Genome Institute"/>
            <person name="Mondo S.J."/>
            <person name="Dannebaum R.O."/>
            <person name="Kuo R.C."/>
            <person name="Labutti K."/>
            <person name="Haridas S."/>
            <person name="Kuo A."/>
            <person name="Salamov A."/>
            <person name="Ahrendt S.R."/>
            <person name="Lipzen A."/>
            <person name="Sullivan W."/>
            <person name="Andreopoulos W.B."/>
            <person name="Clum A."/>
            <person name="Lindquist E."/>
            <person name="Daum C."/>
            <person name="Ramamoorthy G.K."/>
            <person name="Gryganskyi A."/>
            <person name="Culley D."/>
            <person name="Magnuson J.K."/>
            <person name="James T.Y."/>
            <person name="O'Malley M.A."/>
            <person name="Stajich J.E."/>
            <person name="Spatafora J.W."/>
            <person name="Visel A."/>
            <person name="Grigoriev I.V."/>
        </authorList>
    </citation>
    <scope>NUCLEOTIDE SEQUENCE [LARGE SCALE GENOMIC DNA]</scope>
    <source>
        <strain evidence="4 5">JEL800</strain>
    </source>
</reference>
<dbReference type="FunFam" id="1.10.287.370:FF:000002">
    <property type="entry name" value="Prefoldin subunit 2"/>
    <property type="match status" value="1"/>
</dbReference>
<dbReference type="GO" id="GO:0051082">
    <property type="term" value="F:unfolded protein binding"/>
    <property type="evidence" value="ECO:0007669"/>
    <property type="project" value="InterPro"/>
</dbReference>
<keyword evidence="5" id="KW-1185">Reference proteome</keyword>
<evidence type="ECO:0000313" key="4">
    <source>
        <dbReference type="EMBL" id="ORY44751.1"/>
    </source>
</evidence>
<evidence type="ECO:0000256" key="3">
    <source>
        <dbReference type="SAM" id="Coils"/>
    </source>
</evidence>
<feature type="coiled-coil region" evidence="3">
    <location>
        <begin position="20"/>
        <end position="47"/>
    </location>
</feature>
<comment type="caution">
    <text evidence="4">The sequence shown here is derived from an EMBL/GenBank/DDBJ whole genome shotgun (WGS) entry which is preliminary data.</text>
</comment>
<dbReference type="GO" id="GO:0016272">
    <property type="term" value="C:prefoldin complex"/>
    <property type="evidence" value="ECO:0007669"/>
    <property type="project" value="InterPro"/>
</dbReference>
<name>A0A1Y2CCG6_9FUNG</name>
<dbReference type="InterPro" id="IPR002777">
    <property type="entry name" value="PFD_beta-like"/>
</dbReference>
<keyword evidence="2" id="KW-0143">Chaperone</keyword>
<keyword evidence="3" id="KW-0175">Coiled coil</keyword>
<evidence type="ECO:0000256" key="1">
    <source>
        <dbReference type="ARBA" id="ARBA00008045"/>
    </source>
</evidence>
<dbReference type="PANTHER" id="PTHR13303">
    <property type="entry name" value="PREFOLDIN SUBUNIT 2"/>
    <property type="match status" value="1"/>
</dbReference>
<organism evidence="4 5">
    <name type="scientific">Rhizoclosmatium globosum</name>
    <dbReference type="NCBI Taxonomy" id="329046"/>
    <lineage>
        <taxon>Eukaryota</taxon>
        <taxon>Fungi</taxon>
        <taxon>Fungi incertae sedis</taxon>
        <taxon>Chytridiomycota</taxon>
        <taxon>Chytridiomycota incertae sedis</taxon>
        <taxon>Chytridiomycetes</taxon>
        <taxon>Chytridiales</taxon>
        <taxon>Chytriomycetaceae</taxon>
        <taxon>Rhizoclosmatium</taxon>
    </lineage>
</organism>
<sequence length="119" mass="13737">MSSAAEKAQRPTDQEIVAQFNSMKQELQAIASKLGELEQEKDEHKMVVDTMVPLNGDRKCFRLINGILVERTVGDVLPTLKQNMDNIDKLVQQLVQSYKKKEEDFMAYQKKWNIQVKPQ</sequence>
<evidence type="ECO:0000313" key="5">
    <source>
        <dbReference type="Proteomes" id="UP000193642"/>
    </source>
</evidence>
<comment type="similarity">
    <text evidence="1">Belongs to the prefoldin subunit beta family.</text>
</comment>
<dbReference type="OrthoDB" id="29646at2759"/>
<dbReference type="Proteomes" id="UP000193642">
    <property type="component" value="Unassembled WGS sequence"/>
</dbReference>
<accession>A0A1Y2CCG6</accession>
<dbReference type="STRING" id="329046.A0A1Y2CCG6"/>
<dbReference type="EMBL" id="MCGO01000021">
    <property type="protein sequence ID" value="ORY44751.1"/>
    <property type="molecule type" value="Genomic_DNA"/>
</dbReference>
<dbReference type="SUPFAM" id="SSF46579">
    <property type="entry name" value="Prefoldin"/>
    <property type="match status" value="1"/>
</dbReference>
<dbReference type="InterPro" id="IPR027235">
    <property type="entry name" value="PFD2"/>
</dbReference>
<dbReference type="CDD" id="cd23163">
    <property type="entry name" value="Prefoldin_2"/>
    <property type="match status" value="1"/>
</dbReference>
<dbReference type="Pfam" id="PF01920">
    <property type="entry name" value="Prefoldin_2"/>
    <property type="match status" value="1"/>
</dbReference>
<protein>
    <submittedName>
        <fullName evidence="4">Prefoldin beta-like protein</fullName>
    </submittedName>
</protein>
<evidence type="ECO:0000256" key="2">
    <source>
        <dbReference type="ARBA" id="ARBA00023186"/>
    </source>
</evidence>
<proteinExistence type="inferred from homology"/>
<dbReference type="GO" id="GO:0006457">
    <property type="term" value="P:protein folding"/>
    <property type="evidence" value="ECO:0007669"/>
    <property type="project" value="InterPro"/>
</dbReference>
<dbReference type="InterPro" id="IPR009053">
    <property type="entry name" value="Prefoldin"/>
</dbReference>
<gene>
    <name evidence="4" type="ORF">BCR33DRAFT_716711</name>
</gene>
<dbReference type="AlphaFoldDB" id="A0A1Y2CCG6"/>